<reference evidence="2" key="1">
    <citation type="submission" date="2014-03" db="EMBL/GenBank/DDBJ databases">
        <title>The Genome Sequence of Puccinia striiformis f. sp. tritici PST-78.</title>
        <authorList>
            <consortium name="The Broad Institute Genome Sequencing Platform"/>
            <person name="Cuomo C."/>
            <person name="Hulbert S."/>
            <person name="Chen X."/>
            <person name="Walker B."/>
            <person name="Young S.K."/>
            <person name="Zeng Q."/>
            <person name="Gargeya S."/>
            <person name="Fitzgerald M."/>
            <person name="Haas B."/>
            <person name="Abouelleil A."/>
            <person name="Alvarado L."/>
            <person name="Arachchi H.M."/>
            <person name="Berlin A.M."/>
            <person name="Chapman S.B."/>
            <person name="Goldberg J."/>
            <person name="Griggs A."/>
            <person name="Gujja S."/>
            <person name="Hansen M."/>
            <person name="Howarth C."/>
            <person name="Imamovic A."/>
            <person name="Larimer J."/>
            <person name="McCowan C."/>
            <person name="Montmayeur A."/>
            <person name="Murphy C."/>
            <person name="Neiman D."/>
            <person name="Pearson M."/>
            <person name="Priest M."/>
            <person name="Roberts A."/>
            <person name="Saif S."/>
            <person name="Shea T."/>
            <person name="Sisk P."/>
            <person name="Sykes S."/>
            <person name="Wortman J."/>
            <person name="Nusbaum C."/>
            <person name="Birren B."/>
        </authorList>
    </citation>
    <scope>NUCLEOTIDE SEQUENCE [LARGE SCALE GENOMIC DNA]</scope>
    <source>
        <strain evidence="2">race PST-78</strain>
    </source>
</reference>
<evidence type="ECO:0000313" key="1">
    <source>
        <dbReference type="EMBL" id="KNE98476.1"/>
    </source>
</evidence>
<dbReference type="EMBL" id="AJIL01000056">
    <property type="protein sequence ID" value="KNE98476.1"/>
    <property type="molecule type" value="Genomic_DNA"/>
</dbReference>
<dbReference type="OrthoDB" id="2505908at2759"/>
<dbReference type="Proteomes" id="UP000054564">
    <property type="component" value="Unassembled WGS sequence"/>
</dbReference>
<name>A0A0L0VGZ5_9BASI</name>
<comment type="caution">
    <text evidence="1">The sequence shown here is derived from an EMBL/GenBank/DDBJ whole genome shotgun (WGS) entry which is preliminary data.</text>
</comment>
<proteinExistence type="predicted"/>
<gene>
    <name evidence="1" type="ORF">PSTG_08214</name>
</gene>
<keyword evidence="2" id="KW-1185">Reference proteome</keyword>
<dbReference type="PANTHER" id="PTHR35871:SF1">
    <property type="entry name" value="CXC1-LIKE CYSTEINE CLUSTER ASSOCIATED WITH KDZ TRANSPOSASES DOMAIN-CONTAINING PROTEIN"/>
    <property type="match status" value="1"/>
</dbReference>
<protein>
    <submittedName>
        <fullName evidence="1">Uncharacterized protein</fullName>
    </submittedName>
</protein>
<evidence type="ECO:0000313" key="2">
    <source>
        <dbReference type="Proteomes" id="UP000054564"/>
    </source>
</evidence>
<organism evidence="1 2">
    <name type="scientific">Puccinia striiformis f. sp. tritici PST-78</name>
    <dbReference type="NCBI Taxonomy" id="1165861"/>
    <lineage>
        <taxon>Eukaryota</taxon>
        <taxon>Fungi</taxon>
        <taxon>Dikarya</taxon>
        <taxon>Basidiomycota</taxon>
        <taxon>Pucciniomycotina</taxon>
        <taxon>Pucciniomycetes</taxon>
        <taxon>Pucciniales</taxon>
        <taxon>Pucciniaceae</taxon>
        <taxon>Puccinia</taxon>
    </lineage>
</organism>
<dbReference type="PANTHER" id="PTHR35871">
    <property type="entry name" value="EXPRESSED PROTEIN"/>
    <property type="match status" value="1"/>
</dbReference>
<accession>A0A0L0VGZ5</accession>
<dbReference type="AlphaFoldDB" id="A0A0L0VGZ5"/>
<sequence length="129" mass="14344">MMSRYVIHLEPVKAVAEDPTIDPHLEFAILEEDVSANQNNELVNHSLASLSDKHPADPKELQLTNTLHYQKKEKIGKKFELPKSMINNIYLYNNLCLEYTLNGTPCPNATASLLAAQSAIKQCPLSTGP</sequence>